<sequence>MEDITLPEFYPKSDAETLVTNKLSSKELPNLRSLALSLEDSLLFDNLTSLVSLVIASDRIQSIFVELEFAMRHLSGAFASIRFLALRFVDMNTMASLLSCFLNLEYISILKAPSSPSQAHDLSVMFSRTTNIKLKYIQFGYSEYDIPPFAQTLFDSMKHLVVDWKSTKGGWRLSRGSKSAIPITNPDDQGDRWEPMHQAVEDYGPPSDNKRNGMAA</sequence>
<dbReference type="Proteomes" id="UP000824881">
    <property type="component" value="Unassembled WGS sequence"/>
</dbReference>
<reference evidence="1 2" key="1">
    <citation type="journal article" date="2021" name="Appl. Environ. Microbiol.">
        <title>Genetic linkage and physical mapping for an oyster mushroom Pleurotus cornucopiae and QTL analysis for the trait cap color.</title>
        <authorList>
            <person name="Zhang Y."/>
            <person name="Gao W."/>
            <person name="Sonnenberg A."/>
            <person name="Chen Q."/>
            <person name="Zhang J."/>
            <person name="Huang C."/>
        </authorList>
    </citation>
    <scope>NUCLEOTIDE SEQUENCE [LARGE SCALE GENOMIC DNA]</scope>
    <source>
        <strain evidence="1">CCMSSC00406</strain>
    </source>
</reference>
<organism evidence="1 2">
    <name type="scientific">Pleurotus cornucopiae</name>
    <name type="common">Cornucopia mushroom</name>
    <dbReference type="NCBI Taxonomy" id="5321"/>
    <lineage>
        <taxon>Eukaryota</taxon>
        <taxon>Fungi</taxon>
        <taxon>Dikarya</taxon>
        <taxon>Basidiomycota</taxon>
        <taxon>Agaricomycotina</taxon>
        <taxon>Agaricomycetes</taxon>
        <taxon>Agaricomycetidae</taxon>
        <taxon>Agaricales</taxon>
        <taxon>Pleurotineae</taxon>
        <taxon>Pleurotaceae</taxon>
        <taxon>Pleurotus</taxon>
    </lineage>
</organism>
<dbReference type="EMBL" id="WQMT02000002">
    <property type="protein sequence ID" value="KAG9226804.1"/>
    <property type="molecule type" value="Genomic_DNA"/>
</dbReference>
<name>A0ACB7J9R7_PLECO</name>
<comment type="caution">
    <text evidence="1">The sequence shown here is derived from an EMBL/GenBank/DDBJ whole genome shotgun (WGS) entry which is preliminary data.</text>
</comment>
<evidence type="ECO:0000313" key="1">
    <source>
        <dbReference type="EMBL" id="KAG9226804.1"/>
    </source>
</evidence>
<evidence type="ECO:0000313" key="2">
    <source>
        <dbReference type="Proteomes" id="UP000824881"/>
    </source>
</evidence>
<gene>
    <name evidence="1" type="ORF">CCMSSC00406_0009722</name>
</gene>
<proteinExistence type="predicted"/>
<accession>A0ACB7J9R7</accession>
<protein>
    <submittedName>
        <fullName evidence="1">Uncharacterized protein</fullName>
    </submittedName>
</protein>
<keyword evidence="2" id="KW-1185">Reference proteome</keyword>